<dbReference type="InterPro" id="IPR009081">
    <property type="entry name" value="PP-bd_ACP"/>
</dbReference>
<feature type="region of interest" description="Disordered" evidence="1">
    <location>
        <begin position="800"/>
        <end position="849"/>
    </location>
</feature>
<keyword evidence="2" id="KW-1133">Transmembrane helix</keyword>
<organism evidence="4 5">
    <name type="scientific">Streptomyces boncukensis</name>
    <dbReference type="NCBI Taxonomy" id="2711219"/>
    <lineage>
        <taxon>Bacteria</taxon>
        <taxon>Bacillati</taxon>
        <taxon>Actinomycetota</taxon>
        <taxon>Actinomycetes</taxon>
        <taxon>Kitasatosporales</taxon>
        <taxon>Streptomycetaceae</taxon>
        <taxon>Streptomyces</taxon>
    </lineage>
</organism>
<reference evidence="4 5" key="1">
    <citation type="submission" date="2020-02" db="EMBL/GenBank/DDBJ databases">
        <title>Whole-genome analyses of novel actinobacteria.</title>
        <authorList>
            <person name="Sahin N."/>
            <person name="Tatar D."/>
        </authorList>
    </citation>
    <scope>NUCLEOTIDE SEQUENCE [LARGE SCALE GENOMIC DNA]</scope>
    <source>
        <strain evidence="4 5">SB3404</strain>
    </source>
</reference>
<dbReference type="PANTHER" id="PTHR43300:SF11">
    <property type="entry name" value="ACETYLTRANSFERASE RV3034C-RELATED"/>
    <property type="match status" value="1"/>
</dbReference>
<feature type="transmembrane region" description="Helical" evidence="2">
    <location>
        <begin position="177"/>
        <end position="200"/>
    </location>
</feature>
<evidence type="ECO:0000313" key="4">
    <source>
        <dbReference type="EMBL" id="NGO67684.1"/>
    </source>
</evidence>
<evidence type="ECO:0000259" key="3">
    <source>
        <dbReference type="PROSITE" id="PS50075"/>
    </source>
</evidence>
<keyword evidence="2" id="KW-0472">Membrane</keyword>
<feature type="region of interest" description="Disordered" evidence="1">
    <location>
        <begin position="63"/>
        <end position="84"/>
    </location>
</feature>
<dbReference type="PROSITE" id="PS50075">
    <property type="entry name" value="CARRIER"/>
    <property type="match status" value="1"/>
</dbReference>
<feature type="compositionally biased region" description="Pro residues" evidence="1">
    <location>
        <begin position="813"/>
        <end position="826"/>
    </location>
</feature>
<dbReference type="PANTHER" id="PTHR43300">
    <property type="entry name" value="ACETYLTRANSFERASE"/>
    <property type="match status" value="1"/>
</dbReference>
<sequence>MLAEVVRTESIPVDGHFFDDLGADSLVMAHFCARVRKRPDLPPVSMRDIYLCPTVRSLAKALADAAPDTEGPPGPVPEPAPGPPTAPAGTARYILCGALQLLFFAGYSYLVTLATMRGYRWVSEGSGVAAVYGRSVVLGAAGLAVVCTAPIALKWLLVGRWKPREFPVWGLGYLRLWIVKVLVSTNPLVLFAGSPVYVFYLRALGARIGRHVTILSRRVPVCTDLLSIGAGTVIRKEASLLGYRADAGRIRTGPVTLGRDVFIGERTVLDIHTSMGDRSQLGHASALHAGAAVPEGRRWHGSPARSTQVDYVRVAPARCGTLRRAAFGIGGLLKALLAVVPLTVGVVDLLLTRLHTLAGRSTGAEPVTSSAFYLEALVLSLVLFLGSLVVGLAVIVTLPRLPGLLIEPGRAYPLYGLRYSAHRAVERMTNSRFFVWLFGDSSYIVHYLQLLGYRASRAGQTGSNFGTGVVHESPYLSSVGSGTMVADGLSILNADYSGTSFRVSRTAIGTSSFLGNLIAYPAGGRTGDDCLLATKVLVPLDGEVREGVGLLGSPSFEIPRSVERDTRFDHLRSGDGLRRALAAKNRYNLRTMGVVLLIRWGHLFGLMLLSLATVGRYDAVGQFMEAGLLLGALGFTAVYYALVERTMTRFRPLQPTVCSIYDPYFWHHERLWKVSDAHLQALSGTPFKNVLWRLLGVRLGRRVFDDGCHVTERTLTAIGDDCTLNAGSIIQCHSQEDGTFKSDRSTLGAGCTLGVGALVHYGVTVGDGATLAADSFLMKGEDVPPHARWGGNPAAELRGHERQSLAAGDAAAPVPPAARPALPQQPGPETGPETGPGPGGAPVAKGAPG</sequence>
<dbReference type="SUPFAM" id="SSF51161">
    <property type="entry name" value="Trimeric LpxA-like enzymes"/>
    <property type="match status" value="2"/>
</dbReference>
<proteinExistence type="predicted"/>
<accession>A0A6G4WT09</accession>
<feature type="compositionally biased region" description="Pro residues" evidence="1">
    <location>
        <begin position="70"/>
        <end position="84"/>
    </location>
</feature>
<evidence type="ECO:0000313" key="5">
    <source>
        <dbReference type="Proteomes" id="UP000477722"/>
    </source>
</evidence>
<feature type="transmembrane region" description="Helical" evidence="2">
    <location>
        <begin position="136"/>
        <end position="157"/>
    </location>
</feature>
<dbReference type="AlphaFoldDB" id="A0A6G4WT09"/>
<dbReference type="Pfam" id="PF14602">
    <property type="entry name" value="Hexapep_2"/>
    <property type="match status" value="1"/>
</dbReference>
<evidence type="ECO:0000256" key="2">
    <source>
        <dbReference type="SAM" id="Phobius"/>
    </source>
</evidence>
<feature type="transmembrane region" description="Helical" evidence="2">
    <location>
        <begin position="332"/>
        <end position="351"/>
    </location>
</feature>
<feature type="transmembrane region" description="Helical" evidence="2">
    <location>
        <begin position="371"/>
        <end position="398"/>
    </location>
</feature>
<feature type="transmembrane region" description="Helical" evidence="2">
    <location>
        <begin position="91"/>
        <end position="115"/>
    </location>
</feature>
<dbReference type="InterPro" id="IPR011004">
    <property type="entry name" value="Trimer_LpxA-like_sf"/>
</dbReference>
<feature type="domain" description="Carrier" evidence="3">
    <location>
        <begin position="1"/>
        <end position="66"/>
    </location>
</feature>
<dbReference type="Gene3D" id="1.10.1200.10">
    <property type="entry name" value="ACP-like"/>
    <property type="match status" value="1"/>
</dbReference>
<keyword evidence="5" id="KW-1185">Reference proteome</keyword>
<evidence type="ECO:0000256" key="1">
    <source>
        <dbReference type="SAM" id="MobiDB-lite"/>
    </source>
</evidence>
<keyword evidence="2" id="KW-0812">Transmembrane</keyword>
<dbReference type="SUPFAM" id="SSF47336">
    <property type="entry name" value="ACP-like"/>
    <property type="match status" value="1"/>
</dbReference>
<dbReference type="InterPro" id="IPR036736">
    <property type="entry name" value="ACP-like_sf"/>
</dbReference>
<protein>
    <submittedName>
        <fullName evidence="4">Peptide synthetase</fullName>
    </submittedName>
</protein>
<dbReference type="Pfam" id="PF00550">
    <property type="entry name" value="PP-binding"/>
    <property type="match status" value="1"/>
</dbReference>
<dbReference type="InterPro" id="IPR012728">
    <property type="entry name" value="Pls/PosA_C"/>
</dbReference>
<comment type="caution">
    <text evidence="4">The sequence shown here is derived from an EMBL/GenBank/DDBJ whole genome shotgun (WGS) entry which is preliminary data.</text>
</comment>
<feature type="transmembrane region" description="Helical" evidence="2">
    <location>
        <begin position="626"/>
        <end position="643"/>
    </location>
</feature>
<name>A0A6G4WT09_9ACTN</name>
<dbReference type="NCBIfam" id="TIGR02353">
    <property type="entry name" value="NRPS_term_dom"/>
    <property type="match status" value="1"/>
</dbReference>
<gene>
    <name evidence="4" type="ORF">G5C65_04800</name>
</gene>
<feature type="transmembrane region" description="Helical" evidence="2">
    <location>
        <begin position="594"/>
        <end position="614"/>
    </location>
</feature>
<dbReference type="InterPro" id="IPR050179">
    <property type="entry name" value="Trans_hexapeptide_repeat"/>
</dbReference>
<dbReference type="InterPro" id="IPR001451">
    <property type="entry name" value="Hexapep"/>
</dbReference>
<dbReference type="Gene3D" id="2.160.10.10">
    <property type="entry name" value="Hexapeptide repeat proteins"/>
    <property type="match status" value="2"/>
</dbReference>
<dbReference type="Proteomes" id="UP000477722">
    <property type="component" value="Unassembled WGS sequence"/>
</dbReference>
<dbReference type="EMBL" id="JAAKZZ010000027">
    <property type="protein sequence ID" value="NGO67684.1"/>
    <property type="molecule type" value="Genomic_DNA"/>
</dbReference>